<dbReference type="Pfam" id="PF00702">
    <property type="entry name" value="Hydrolase"/>
    <property type="match status" value="1"/>
</dbReference>
<dbReference type="InterPro" id="IPR036412">
    <property type="entry name" value="HAD-like_sf"/>
</dbReference>
<dbReference type="InterPro" id="IPR010237">
    <property type="entry name" value="Pyr-5-nucltdase"/>
</dbReference>
<dbReference type="Proteomes" id="UP000717515">
    <property type="component" value="Unassembled WGS sequence"/>
</dbReference>
<dbReference type="PANTHER" id="PTHR47438">
    <property type="entry name" value="PHOSPHATE METABOLISM PROTEIN 8-RELATED"/>
    <property type="match status" value="1"/>
</dbReference>
<accession>A0A9P8CWA1</accession>
<dbReference type="NCBIfam" id="TIGR01993">
    <property type="entry name" value="Pyr-5-nucltdase"/>
    <property type="match status" value="1"/>
</dbReference>
<dbReference type="GO" id="GO:0009166">
    <property type="term" value="P:nucleotide catabolic process"/>
    <property type="evidence" value="ECO:0007669"/>
    <property type="project" value="TreeGrafter"/>
</dbReference>
<evidence type="ECO:0008006" key="4">
    <source>
        <dbReference type="Google" id="ProtNLM"/>
    </source>
</evidence>
<dbReference type="InterPro" id="IPR023214">
    <property type="entry name" value="HAD_sf"/>
</dbReference>
<evidence type="ECO:0000313" key="2">
    <source>
        <dbReference type="EMBL" id="KAG9320916.1"/>
    </source>
</evidence>
<name>A0A9P8CWA1_MORAP</name>
<dbReference type="NCBIfam" id="TIGR01509">
    <property type="entry name" value="HAD-SF-IA-v3"/>
    <property type="match status" value="1"/>
</dbReference>
<dbReference type="SFLD" id="SFLDS00003">
    <property type="entry name" value="Haloacid_Dehalogenase"/>
    <property type="match status" value="1"/>
</dbReference>
<dbReference type="GO" id="GO:0008252">
    <property type="term" value="F:nucleotidase activity"/>
    <property type="evidence" value="ECO:0007669"/>
    <property type="project" value="TreeGrafter"/>
</dbReference>
<gene>
    <name evidence="2" type="ORF">KVV02_001721</name>
</gene>
<feature type="compositionally biased region" description="Polar residues" evidence="1">
    <location>
        <begin position="42"/>
        <end position="55"/>
    </location>
</feature>
<dbReference type="EMBL" id="JAIFTL010000246">
    <property type="protein sequence ID" value="KAG9320916.1"/>
    <property type="molecule type" value="Genomic_DNA"/>
</dbReference>
<dbReference type="SFLD" id="SFLDG01132">
    <property type="entry name" value="C1.5.3:_5'-Nucleotidase_Like"/>
    <property type="match status" value="1"/>
</dbReference>
<feature type="compositionally biased region" description="Polar residues" evidence="1">
    <location>
        <begin position="310"/>
        <end position="326"/>
    </location>
</feature>
<dbReference type="SFLD" id="SFLDG01129">
    <property type="entry name" value="C1.5:_HAD__Beta-PGM__Phosphata"/>
    <property type="match status" value="1"/>
</dbReference>
<organism evidence="2 3">
    <name type="scientific">Mortierella alpina</name>
    <name type="common">Oleaginous fungus</name>
    <name type="synonym">Mortierella renispora</name>
    <dbReference type="NCBI Taxonomy" id="64518"/>
    <lineage>
        <taxon>Eukaryota</taxon>
        <taxon>Fungi</taxon>
        <taxon>Fungi incertae sedis</taxon>
        <taxon>Mucoromycota</taxon>
        <taxon>Mortierellomycotina</taxon>
        <taxon>Mortierellomycetes</taxon>
        <taxon>Mortierellales</taxon>
        <taxon>Mortierellaceae</taxon>
        <taxon>Mortierella</taxon>
    </lineage>
</organism>
<feature type="region of interest" description="Disordered" evidence="1">
    <location>
        <begin position="42"/>
        <end position="67"/>
    </location>
</feature>
<dbReference type="InterPro" id="IPR006439">
    <property type="entry name" value="HAD-SF_hydro_IA"/>
</dbReference>
<dbReference type="PANTHER" id="PTHR47438:SF1">
    <property type="entry name" value="PHOSPHATE METABOLISM PROTEIN 8-RELATED"/>
    <property type="match status" value="1"/>
</dbReference>
<protein>
    <recommendedName>
        <fullName evidence="4">Pyrimidine 5-nucleotidase</fullName>
    </recommendedName>
</protein>
<dbReference type="AlphaFoldDB" id="A0A9P8CWA1"/>
<dbReference type="InterPro" id="IPR052791">
    <property type="entry name" value="SSM1_domain"/>
</dbReference>
<evidence type="ECO:0000256" key="1">
    <source>
        <dbReference type="SAM" id="MobiDB-lite"/>
    </source>
</evidence>
<sequence length="326" mass="37005">MSAAAYQSLGLAPLAWPLRTPASLLKVRPAVAFLSRSRRHQLSTQPYHSTQQHYSIDSHDRQTSQQSQPMLDNTRVVFFFDIDNCLYPKSSGIPNLMKERIEQYFRDSGIPHDEVERLANRYYIEYGLAIRGLVEKHPGKALRELFFRNQTIDIRDYDNKVDGALPLENILQQNVPLRQMIQAMNVGKKWLFTNAGEIHAKRVIKVLGLEDLFHGMTFCNYLEPKFVCKPDQKSFEKAMKEAGASDPAECFFVDDSASNIEMATKLGWTAVHVLEGSAPPSSIGRFQIQSVLDLPSVLPRFWEPVRKSKPQSPEQPHGSTTTESRG</sequence>
<dbReference type="Gene3D" id="1.10.150.450">
    <property type="match status" value="1"/>
</dbReference>
<reference evidence="2" key="1">
    <citation type="submission" date="2021-07" db="EMBL/GenBank/DDBJ databases">
        <title>Draft genome of Mortierella alpina, strain LL118, isolated from an aspen leaf litter sample.</title>
        <authorList>
            <person name="Yang S."/>
            <person name="Vinatzer B.A."/>
        </authorList>
    </citation>
    <scope>NUCLEOTIDE SEQUENCE</scope>
    <source>
        <strain evidence="2">LL118</strain>
    </source>
</reference>
<evidence type="ECO:0000313" key="3">
    <source>
        <dbReference type="Proteomes" id="UP000717515"/>
    </source>
</evidence>
<dbReference type="Gene3D" id="3.40.50.1000">
    <property type="entry name" value="HAD superfamily/HAD-like"/>
    <property type="match status" value="1"/>
</dbReference>
<dbReference type="SUPFAM" id="SSF56784">
    <property type="entry name" value="HAD-like"/>
    <property type="match status" value="1"/>
</dbReference>
<feature type="region of interest" description="Disordered" evidence="1">
    <location>
        <begin position="303"/>
        <end position="326"/>
    </location>
</feature>
<proteinExistence type="predicted"/>
<comment type="caution">
    <text evidence="2">The sequence shown here is derived from an EMBL/GenBank/DDBJ whole genome shotgun (WGS) entry which is preliminary data.</text>
</comment>
<dbReference type="GO" id="GO:0006206">
    <property type="term" value="P:pyrimidine nucleobase metabolic process"/>
    <property type="evidence" value="ECO:0007669"/>
    <property type="project" value="TreeGrafter"/>
</dbReference>